<dbReference type="AlphaFoldDB" id="A0A426ZJV6"/>
<evidence type="ECO:0000313" key="1">
    <source>
        <dbReference type="EMBL" id="RRT64231.1"/>
    </source>
</evidence>
<dbReference type="EMBL" id="AMZH03006273">
    <property type="protein sequence ID" value="RRT64231.1"/>
    <property type="molecule type" value="Genomic_DNA"/>
</dbReference>
<sequence length="97" mass="11012">MYIAAPSSSYCSRTLAATDATYSYEVASQLYDRGLGMTMPTKEGWRRYRGDSTMAMQVEQQDLMAMEVAVDAKRLMWEVASGRRGWGWRGVNIAERK</sequence>
<reference evidence="1 2" key="1">
    <citation type="journal article" date="2014" name="Agronomy (Basel)">
        <title>A Draft Genome Sequence for Ensete ventricosum, the Drought-Tolerant Tree Against Hunger.</title>
        <authorList>
            <person name="Harrison J."/>
            <person name="Moore K.A."/>
            <person name="Paszkiewicz K."/>
            <person name="Jones T."/>
            <person name="Grant M."/>
            <person name="Ambacheew D."/>
            <person name="Muzemil S."/>
            <person name="Studholme D.J."/>
        </authorList>
    </citation>
    <scope>NUCLEOTIDE SEQUENCE [LARGE SCALE GENOMIC DNA]</scope>
</reference>
<proteinExistence type="predicted"/>
<evidence type="ECO:0000313" key="2">
    <source>
        <dbReference type="Proteomes" id="UP000287651"/>
    </source>
</evidence>
<organism evidence="1 2">
    <name type="scientific">Ensete ventricosum</name>
    <name type="common">Abyssinian banana</name>
    <name type="synonym">Musa ensete</name>
    <dbReference type="NCBI Taxonomy" id="4639"/>
    <lineage>
        <taxon>Eukaryota</taxon>
        <taxon>Viridiplantae</taxon>
        <taxon>Streptophyta</taxon>
        <taxon>Embryophyta</taxon>
        <taxon>Tracheophyta</taxon>
        <taxon>Spermatophyta</taxon>
        <taxon>Magnoliopsida</taxon>
        <taxon>Liliopsida</taxon>
        <taxon>Zingiberales</taxon>
        <taxon>Musaceae</taxon>
        <taxon>Ensete</taxon>
    </lineage>
</organism>
<accession>A0A426ZJV6</accession>
<name>A0A426ZJV6_ENSVE</name>
<gene>
    <name evidence="1" type="ORF">B296_00003949</name>
</gene>
<protein>
    <submittedName>
        <fullName evidence="1">Uncharacterized protein</fullName>
    </submittedName>
</protein>
<dbReference type="Proteomes" id="UP000287651">
    <property type="component" value="Unassembled WGS sequence"/>
</dbReference>
<comment type="caution">
    <text evidence="1">The sequence shown here is derived from an EMBL/GenBank/DDBJ whole genome shotgun (WGS) entry which is preliminary data.</text>
</comment>